<dbReference type="EMBL" id="CAQQ02394929">
    <property type="status" value="NOT_ANNOTATED_CDS"/>
    <property type="molecule type" value="Genomic_DNA"/>
</dbReference>
<reference evidence="1" key="2">
    <citation type="submission" date="2015-06" db="UniProtKB">
        <authorList>
            <consortium name="EnsemblMetazoa"/>
        </authorList>
    </citation>
    <scope>IDENTIFICATION</scope>
</reference>
<accession>T1GVQ6</accession>
<dbReference type="EMBL" id="CAQQ02394928">
    <property type="status" value="NOT_ANNOTATED_CDS"/>
    <property type="molecule type" value="Genomic_DNA"/>
</dbReference>
<dbReference type="EnsemblMetazoa" id="MESCA007872-RA">
    <property type="protein sequence ID" value="MESCA007872-PA"/>
    <property type="gene ID" value="MESCA007872"/>
</dbReference>
<organism evidence="1 2">
    <name type="scientific">Megaselia scalaris</name>
    <name type="common">Humpbacked fly</name>
    <name type="synonym">Phora scalaris</name>
    <dbReference type="NCBI Taxonomy" id="36166"/>
    <lineage>
        <taxon>Eukaryota</taxon>
        <taxon>Metazoa</taxon>
        <taxon>Ecdysozoa</taxon>
        <taxon>Arthropoda</taxon>
        <taxon>Hexapoda</taxon>
        <taxon>Insecta</taxon>
        <taxon>Pterygota</taxon>
        <taxon>Neoptera</taxon>
        <taxon>Endopterygota</taxon>
        <taxon>Diptera</taxon>
        <taxon>Brachycera</taxon>
        <taxon>Muscomorpha</taxon>
        <taxon>Platypezoidea</taxon>
        <taxon>Phoridae</taxon>
        <taxon>Megaseliini</taxon>
        <taxon>Megaselia</taxon>
    </lineage>
</organism>
<protein>
    <submittedName>
        <fullName evidence="1">Uncharacterized protein</fullName>
    </submittedName>
</protein>
<keyword evidence="2" id="KW-1185">Reference proteome</keyword>
<dbReference type="AlphaFoldDB" id="T1GVQ6"/>
<evidence type="ECO:0000313" key="2">
    <source>
        <dbReference type="Proteomes" id="UP000015102"/>
    </source>
</evidence>
<sequence>MVQEVKIAAQDIEAVFGVYKDRMKSQLQLAGAISNSSFYLERNLEKRKYVKTVETELSLRTSDQLACLIINAISTDMNSEEHTPTVGASDEFKDIFSEQLSKTYSYF</sequence>
<name>T1GVQ6_MEGSC</name>
<reference evidence="2" key="1">
    <citation type="submission" date="2013-02" db="EMBL/GenBank/DDBJ databases">
        <authorList>
            <person name="Hughes D."/>
        </authorList>
    </citation>
    <scope>NUCLEOTIDE SEQUENCE</scope>
    <source>
        <strain>Durham</strain>
        <strain evidence="2">NC isolate 2 -- Noor lab</strain>
    </source>
</reference>
<dbReference type="Proteomes" id="UP000015102">
    <property type="component" value="Unassembled WGS sequence"/>
</dbReference>
<proteinExistence type="predicted"/>
<dbReference type="HOGENOM" id="CLU_2212934_0_0_1"/>
<evidence type="ECO:0000313" key="1">
    <source>
        <dbReference type="EnsemblMetazoa" id="MESCA007872-PA"/>
    </source>
</evidence>